<keyword evidence="1" id="KW-0312">Gluconeogenesis</keyword>
<protein>
    <submittedName>
        <fullName evidence="5">Glucose-6-phosphate isomerase</fullName>
    </submittedName>
</protein>
<reference evidence="5 6" key="1">
    <citation type="submission" date="2019-06" db="EMBL/GenBank/DDBJ databases">
        <title>Sequencing the genomes of 1000 actinobacteria strains.</title>
        <authorList>
            <person name="Klenk H.-P."/>
        </authorList>
    </citation>
    <scope>NUCLEOTIDE SEQUENCE [LARGE SCALE GENOMIC DNA]</scope>
    <source>
        <strain evidence="5 6">DSM 12362</strain>
    </source>
</reference>
<dbReference type="GO" id="GO:0005829">
    <property type="term" value="C:cytosol"/>
    <property type="evidence" value="ECO:0007669"/>
    <property type="project" value="TreeGrafter"/>
</dbReference>
<dbReference type="RefSeq" id="WP_141818504.1">
    <property type="nucleotide sequence ID" value="NZ_BAAAIL010000004.1"/>
</dbReference>
<dbReference type="SUPFAM" id="SSF53697">
    <property type="entry name" value="SIS domain"/>
    <property type="match status" value="1"/>
</dbReference>
<dbReference type="InterPro" id="IPR046348">
    <property type="entry name" value="SIS_dom_sf"/>
</dbReference>
<gene>
    <name evidence="5" type="ORF">FB476_1853</name>
</gene>
<dbReference type="GO" id="GO:0004347">
    <property type="term" value="F:glucose-6-phosphate isomerase activity"/>
    <property type="evidence" value="ECO:0007669"/>
    <property type="project" value="InterPro"/>
</dbReference>
<evidence type="ECO:0000313" key="5">
    <source>
        <dbReference type="EMBL" id="TQM96959.1"/>
    </source>
</evidence>
<dbReference type="PRINTS" id="PR00662">
    <property type="entry name" value="G6PISOMERASE"/>
</dbReference>
<dbReference type="GO" id="GO:0051156">
    <property type="term" value="P:glucose 6-phosphate metabolic process"/>
    <property type="evidence" value="ECO:0007669"/>
    <property type="project" value="TreeGrafter"/>
</dbReference>
<proteinExistence type="predicted"/>
<dbReference type="Gene3D" id="3.40.50.10490">
    <property type="entry name" value="Glucose-6-phosphate isomerase like protein, domain 1"/>
    <property type="match status" value="2"/>
</dbReference>
<sequence>MSTMTVEALGAAADAVERHLGELVEERVASRLFAQDATLWGPEAEEEASIRLAWVGLARTSRPLVGEIAALREQLRERGVTRIVLCGMGGSSLAPEVICATQGVPLVVLDSSDPDMVRAALEEDVAATAVVVSSKSGSTLETDSQRRAFVQAFTDAGIDPTERIVVVTDPGSPLDERSRAEGYRVVNADPHVGGRYSALTAFGLVPSGLAGADIAALLDEAEEVVDLLSDDDRGNPGLRLGAALGGTEPLRDKLVFTDQGSGIVGLADWAEQLIAESTGKQGTGVLPVVAPSDADPFAGLADAGDCTVVAFTADPDTDLLADDGPDEGTASPTSPAAGSQVNVAGPLGAQFLLWEVATAVAGRLLGINPFDQPDVESAKKAAREIMEQGAPEGDDPLAVDGAVEIRAGSWLPAGTSTVAEAVDALLGRLDPASGYLAVMVYLDRLRHADLAAVQAPLVQRTGRPVTFGWGPRFLHSTGQYHKGGPAQGVYLQVTGAPVSDLPVPGQDFTFGQVIAAQAAGDAAVLADAGRPVLRLHLTDQARGLEQLRAVLAR</sequence>
<name>A0A543KPG0_9MICO</name>
<dbReference type="PROSITE" id="PS51463">
    <property type="entry name" value="P_GLUCOSE_ISOMERASE_3"/>
    <property type="match status" value="1"/>
</dbReference>
<dbReference type="OrthoDB" id="140919at2"/>
<dbReference type="GO" id="GO:0006094">
    <property type="term" value="P:gluconeogenesis"/>
    <property type="evidence" value="ECO:0007669"/>
    <property type="project" value="UniProtKB-KW"/>
</dbReference>
<accession>A0A543KPG0</accession>
<evidence type="ECO:0000313" key="6">
    <source>
        <dbReference type="Proteomes" id="UP000315133"/>
    </source>
</evidence>
<dbReference type="PANTHER" id="PTHR11469:SF1">
    <property type="entry name" value="GLUCOSE-6-PHOSPHATE ISOMERASE"/>
    <property type="match status" value="1"/>
</dbReference>
<evidence type="ECO:0000256" key="1">
    <source>
        <dbReference type="ARBA" id="ARBA00022432"/>
    </source>
</evidence>
<feature type="compositionally biased region" description="Polar residues" evidence="4">
    <location>
        <begin position="330"/>
        <end position="340"/>
    </location>
</feature>
<dbReference type="PANTHER" id="PTHR11469">
    <property type="entry name" value="GLUCOSE-6-PHOSPHATE ISOMERASE"/>
    <property type="match status" value="1"/>
</dbReference>
<feature type="region of interest" description="Disordered" evidence="4">
    <location>
        <begin position="317"/>
        <end position="340"/>
    </location>
</feature>
<keyword evidence="3 5" id="KW-0413">Isomerase</keyword>
<organism evidence="5 6">
    <name type="scientific">Ornithinimicrobium humiphilum</name>
    <dbReference type="NCBI Taxonomy" id="125288"/>
    <lineage>
        <taxon>Bacteria</taxon>
        <taxon>Bacillati</taxon>
        <taxon>Actinomycetota</taxon>
        <taxon>Actinomycetes</taxon>
        <taxon>Micrococcales</taxon>
        <taxon>Ornithinimicrobiaceae</taxon>
        <taxon>Ornithinimicrobium</taxon>
    </lineage>
</organism>
<dbReference type="EMBL" id="VFPU01000001">
    <property type="protein sequence ID" value="TQM96959.1"/>
    <property type="molecule type" value="Genomic_DNA"/>
</dbReference>
<dbReference type="GO" id="GO:0006096">
    <property type="term" value="P:glycolytic process"/>
    <property type="evidence" value="ECO:0007669"/>
    <property type="project" value="UniProtKB-KW"/>
</dbReference>
<dbReference type="Proteomes" id="UP000315133">
    <property type="component" value="Unassembled WGS sequence"/>
</dbReference>
<comment type="caution">
    <text evidence="5">The sequence shown here is derived from an EMBL/GenBank/DDBJ whole genome shotgun (WGS) entry which is preliminary data.</text>
</comment>
<dbReference type="GO" id="GO:0048029">
    <property type="term" value="F:monosaccharide binding"/>
    <property type="evidence" value="ECO:0007669"/>
    <property type="project" value="TreeGrafter"/>
</dbReference>
<dbReference type="InterPro" id="IPR001672">
    <property type="entry name" value="G6P_Isomerase"/>
</dbReference>
<evidence type="ECO:0000256" key="2">
    <source>
        <dbReference type="ARBA" id="ARBA00023152"/>
    </source>
</evidence>
<evidence type="ECO:0000256" key="3">
    <source>
        <dbReference type="ARBA" id="ARBA00023235"/>
    </source>
</evidence>
<keyword evidence="2" id="KW-0324">Glycolysis</keyword>
<dbReference type="AlphaFoldDB" id="A0A543KPG0"/>
<keyword evidence="6" id="KW-1185">Reference proteome</keyword>
<feature type="compositionally biased region" description="Acidic residues" evidence="4">
    <location>
        <begin position="317"/>
        <end position="326"/>
    </location>
</feature>
<evidence type="ECO:0000256" key="4">
    <source>
        <dbReference type="SAM" id="MobiDB-lite"/>
    </source>
</evidence>
<dbReference type="GO" id="GO:0097367">
    <property type="term" value="F:carbohydrate derivative binding"/>
    <property type="evidence" value="ECO:0007669"/>
    <property type="project" value="InterPro"/>
</dbReference>